<evidence type="ECO:0000313" key="2">
    <source>
        <dbReference type="Proteomes" id="UP000239898"/>
    </source>
</evidence>
<comment type="caution">
    <text evidence="1">The sequence shown here is derived from an EMBL/GenBank/DDBJ whole genome shotgun (WGS) entry which is preliminary data.</text>
</comment>
<proteinExistence type="predicted"/>
<dbReference type="AlphaFoldDB" id="A0A2S6ZJV6"/>
<name>A0A2S6ZJV6_9XANT</name>
<organism evidence="1 2">
    <name type="scientific">Xanthomonas theicola</name>
    <dbReference type="NCBI Taxonomy" id="56464"/>
    <lineage>
        <taxon>Bacteria</taxon>
        <taxon>Pseudomonadati</taxon>
        <taxon>Pseudomonadota</taxon>
        <taxon>Gammaproteobacteria</taxon>
        <taxon>Lysobacterales</taxon>
        <taxon>Lysobacteraceae</taxon>
        <taxon>Xanthomonas</taxon>
    </lineage>
</organism>
<evidence type="ECO:0000313" key="1">
    <source>
        <dbReference type="EMBL" id="PPT92525.1"/>
    </source>
</evidence>
<accession>A0A2S6ZJV6</accession>
<keyword evidence="2" id="KW-1185">Reference proteome</keyword>
<dbReference type="InterPro" id="IPR049644">
    <property type="entry name" value="GvpU-like"/>
</dbReference>
<sequence length="153" mass="16611">MANRDERQSNSEEIKLSFDGQSVDWYLQKLVTIVNTSAVQFGITLFVEGAIVSGLLVGGKKYFETFAQEFSAAYPGDAEGKESIRQAFASHATIYDAAEDQQATSPPQFVHLIDSRCFSLAGQPVPNNRGVLWRGKINAISGFSLGSLSAEQA</sequence>
<dbReference type="Proteomes" id="UP000239898">
    <property type="component" value="Unassembled WGS sequence"/>
</dbReference>
<dbReference type="EMBL" id="MIGX01000008">
    <property type="protein sequence ID" value="PPT92525.1"/>
    <property type="molecule type" value="Genomic_DNA"/>
</dbReference>
<gene>
    <name evidence="1" type="ORF">XthCFBP4691_03300</name>
</gene>
<protein>
    <submittedName>
        <fullName evidence="1">Gas vesicle protein</fullName>
    </submittedName>
</protein>
<reference evidence="1 2" key="1">
    <citation type="submission" date="2016-08" db="EMBL/GenBank/DDBJ databases">
        <title>Evolution of the type three secretion system and type three effector repertoires in Xanthomonas.</title>
        <authorList>
            <person name="Merda D."/>
            <person name="Briand M."/>
            <person name="Bosis E."/>
            <person name="Rousseau C."/>
            <person name="Portier P."/>
            <person name="Jacques M.-A."/>
            <person name="Fischer-Le Saux M."/>
        </authorList>
    </citation>
    <scope>NUCLEOTIDE SEQUENCE [LARGE SCALE GENOMIC DNA]</scope>
    <source>
        <strain evidence="1 2">CFBP 4691</strain>
    </source>
</reference>
<dbReference type="NCBIfam" id="NF041667">
    <property type="entry name" value="GvpU"/>
    <property type="match status" value="1"/>
</dbReference>
<dbReference type="RefSeq" id="WP_128419116.1">
    <property type="nucleotide sequence ID" value="NZ_CP049017.1"/>
</dbReference>
<dbReference type="OrthoDB" id="8075468at2"/>